<dbReference type="EMBL" id="CABVGP010000001">
    <property type="protein sequence ID" value="VVJ15590.1"/>
    <property type="molecule type" value="Genomic_DNA"/>
</dbReference>
<gene>
    <name evidence="1" type="ORF">AA23TX_00611</name>
</gene>
<sequence length="42" mass="4338">MIGRPTPTSGNVMACSVKDLGRAADLGVTAVIWDLAFELGTC</sequence>
<dbReference type="AlphaFoldDB" id="A0A6I8LFE5"/>
<reference evidence="1 2" key="1">
    <citation type="submission" date="2019-09" db="EMBL/GenBank/DDBJ databases">
        <authorList>
            <person name="Leyn A S."/>
        </authorList>
    </citation>
    <scope>NUCLEOTIDE SEQUENCE [LARGE SCALE GENOMIC DNA]</scope>
    <source>
        <strain evidence="1">AA231_1</strain>
    </source>
</reference>
<keyword evidence="2" id="KW-1185">Reference proteome</keyword>
<dbReference type="Proteomes" id="UP000399805">
    <property type="component" value="Unassembled WGS sequence"/>
</dbReference>
<name>A0A6I8LFE5_9PSEU</name>
<protein>
    <submittedName>
        <fullName evidence="1">Uncharacterized protein</fullName>
    </submittedName>
</protein>
<proteinExistence type="predicted"/>
<evidence type="ECO:0000313" key="1">
    <source>
        <dbReference type="EMBL" id="VVJ15590.1"/>
    </source>
</evidence>
<evidence type="ECO:0000313" key="2">
    <source>
        <dbReference type="Proteomes" id="UP000399805"/>
    </source>
</evidence>
<organism evidence="1 2">
    <name type="scientific">Amycolatopsis camponoti</name>
    <dbReference type="NCBI Taxonomy" id="2606593"/>
    <lineage>
        <taxon>Bacteria</taxon>
        <taxon>Bacillati</taxon>
        <taxon>Actinomycetota</taxon>
        <taxon>Actinomycetes</taxon>
        <taxon>Pseudonocardiales</taxon>
        <taxon>Pseudonocardiaceae</taxon>
        <taxon>Amycolatopsis</taxon>
    </lineage>
</organism>
<accession>A0A6I8LFE5</accession>
<dbReference type="RefSeq" id="WP_277875370.1">
    <property type="nucleotide sequence ID" value="NZ_CABVGP010000001.1"/>
</dbReference>